<proteinExistence type="predicted"/>
<dbReference type="GO" id="GO:0051287">
    <property type="term" value="F:NAD binding"/>
    <property type="evidence" value="ECO:0007669"/>
    <property type="project" value="InterPro"/>
</dbReference>
<dbReference type="GO" id="GO:0046872">
    <property type="term" value="F:metal ion binding"/>
    <property type="evidence" value="ECO:0007669"/>
    <property type="project" value="UniProtKB-KW"/>
</dbReference>
<dbReference type="Proteomes" id="UP000319852">
    <property type="component" value="Chromosome"/>
</dbReference>
<evidence type="ECO:0000313" key="4">
    <source>
        <dbReference type="EMBL" id="QDT00561.1"/>
    </source>
</evidence>
<accession>A0A517N0A4</accession>
<evidence type="ECO:0000256" key="3">
    <source>
        <dbReference type="ARBA" id="ARBA00023027"/>
    </source>
</evidence>
<dbReference type="GO" id="GO:0050570">
    <property type="term" value="F:4-hydroxythreonine-4-phosphate dehydrogenase activity"/>
    <property type="evidence" value="ECO:0007669"/>
    <property type="project" value="UniProtKB-EC"/>
</dbReference>
<dbReference type="Pfam" id="PF04166">
    <property type="entry name" value="PdxA"/>
    <property type="match status" value="1"/>
</dbReference>
<dbReference type="OrthoDB" id="9801783at2"/>
<dbReference type="PANTHER" id="PTHR30004">
    <property type="entry name" value="4-HYDROXYTHREONINE-4-PHOSPHATE DEHYDROGENASE"/>
    <property type="match status" value="1"/>
</dbReference>
<protein>
    <submittedName>
        <fullName evidence="4">4-hydroxythreonine-4-phosphate dehydrogenase</fullName>
        <ecNumber evidence="4">1.1.1.262</ecNumber>
    </submittedName>
</protein>
<evidence type="ECO:0000256" key="1">
    <source>
        <dbReference type="ARBA" id="ARBA00022723"/>
    </source>
</evidence>
<keyword evidence="5" id="KW-1185">Reference proteome</keyword>
<dbReference type="Gene3D" id="3.40.718.10">
    <property type="entry name" value="Isopropylmalate Dehydrogenase"/>
    <property type="match status" value="1"/>
</dbReference>
<evidence type="ECO:0000313" key="5">
    <source>
        <dbReference type="Proteomes" id="UP000319852"/>
    </source>
</evidence>
<dbReference type="AlphaFoldDB" id="A0A517N0A4"/>
<dbReference type="NCBIfam" id="TIGR00557">
    <property type="entry name" value="pdxA"/>
    <property type="match status" value="1"/>
</dbReference>
<reference evidence="4 5" key="1">
    <citation type="submission" date="2019-02" db="EMBL/GenBank/DDBJ databases">
        <title>Deep-cultivation of Planctomycetes and their phenomic and genomic characterization uncovers novel biology.</title>
        <authorList>
            <person name="Wiegand S."/>
            <person name="Jogler M."/>
            <person name="Boedeker C."/>
            <person name="Pinto D."/>
            <person name="Vollmers J."/>
            <person name="Rivas-Marin E."/>
            <person name="Kohn T."/>
            <person name="Peeters S.H."/>
            <person name="Heuer A."/>
            <person name="Rast P."/>
            <person name="Oberbeckmann S."/>
            <person name="Bunk B."/>
            <person name="Jeske O."/>
            <person name="Meyerdierks A."/>
            <person name="Storesund J.E."/>
            <person name="Kallscheuer N."/>
            <person name="Luecker S."/>
            <person name="Lage O.M."/>
            <person name="Pohl T."/>
            <person name="Merkel B.J."/>
            <person name="Hornburger P."/>
            <person name="Mueller R.-W."/>
            <person name="Bruemmer F."/>
            <person name="Labrenz M."/>
            <person name="Spormann A.M."/>
            <person name="Op den Camp H."/>
            <person name="Overmann J."/>
            <person name="Amann R."/>
            <person name="Jetten M.S.M."/>
            <person name="Mascher T."/>
            <person name="Medema M.H."/>
            <person name="Devos D.P."/>
            <person name="Kaster A.-K."/>
            <person name="Ovreas L."/>
            <person name="Rohde M."/>
            <person name="Galperin M.Y."/>
            <person name="Jogler C."/>
        </authorList>
    </citation>
    <scope>NUCLEOTIDE SEQUENCE [LARGE SCALE GENOMIC DNA]</scope>
    <source>
        <strain evidence="4 5">HG15A2</strain>
    </source>
</reference>
<dbReference type="EC" id="1.1.1.262" evidence="4"/>
<organism evidence="4 5">
    <name type="scientific">Adhaeretor mobilis</name>
    <dbReference type="NCBI Taxonomy" id="1930276"/>
    <lineage>
        <taxon>Bacteria</taxon>
        <taxon>Pseudomonadati</taxon>
        <taxon>Planctomycetota</taxon>
        <taxon>Planctomycetia</taxon>
        <taxon>Pirellulales</taxon>
        <taxon>Lacipirellulaceae</taxon>
        <taxon>Adhaeretor</taxon>
    </lineage>
</organism>
<evidence type="ECO:0000256" key="2">
    <source>
        <dbReference type="ARBA" id="ARBA00023002"/>
    </source>
</evidence>
<keyword evidence="2 4" id="KW-0560">Oxidoreductase</keyword>
<dbReference type="KEGG" id="amob:HG15A2_38990"/>
<dbReference type="PANTHER" id="PTHR30004:SF6">
    <property type="entry name" value="D-THREONATE 4-PHOSPHATE DEHYDROGENASE"/>
    <property type="match status" value="1"/>
</dbReference>
<dbReference type="SUPFAM" id="SSF53659">
    <property type="entry name" value="Isocitrate/Isopropylmalate dehydrogenase-like"/>
    <property type="match status" value="1"/>
</dbReference>
<sequence precursor="true">MGDPGGIGPEVIVRAWADPAVHESARLVVLGHPEIMRRAAAHVRSEVEIKPVDSTAALAAAVADVTDAHHMACLTMGDDAVLDAPTGVIDARAGEAAYQAVVRATRGALAGEFDGLVTAPLNKAGLHAAGHWYPGHTELLAELCGVDDFAMMLYLPAEELARQGKKSQAGLGVIHSTLHCAMRDVFDQLTPERIAAKCGLANAVFAEGFGVEQPRIGVLALNPHAGESGLFGDEESRIIEPGVKLAQQSGINAAGPYPADTLLIRAVDGEFDGVVAMYHDQGHIALKLLGMHRAVNITLGLPIVRTSVAHGTAFDKAWSKDADTSPAESTGMVAAIKAASELARRGFHFKTTNAGVIA</sequence>
<gene>
    <name evidence="4" type="primary">pdxA</name>
    <name evidence="4" type="ORF">HG15A2_38990</name>
</gene>
<keyword evidence="3" id="KW-0520">NAD</keyword>
<name>A0A517N0A4_9BACT</name>
<keyword evidence="1" id="KW-0479">Metal-binding</keyword>
<dbReference type="InterPro" id="IPR005255">
    <property type="entry name" value="PdxA_fam"/>
</dbReference>
<dbReference type="EMBL" id="CP036263">
    <property type="protein sequence ID" value="QDT00561.1"/>
    <property type="molecule type" value="Genomic_DNA"/>
</dbReference>